<organism evidence="1 2">
    <name type="scientific">Lysinibacillus odysseyi 34hs-1 = NBRC 100172</name>
    <dbReference type="NCBI Taxonomy" id="1220589"/>
    <lineage>
        <taxon>Bacteria</taxon>
        <taxon>Bacillati</taxon>
        <taxon>Bacillota</taxon>
        <taxon>Bacilli</taxon>
        <taxon>Bacillales</taxon>
        <taxon>Bacillaceae</taxon>
        <taxon>Lysinibacillus</taxon>
    </lineage>
</organism>
<dbReference type="RefSeq" id="WP_036158384.1">
    <property type="nucleotide sequence ID" value="NZ_AVCX01000001.1"/>
</dbReference>
<gene>
    <name evidence="1" type="ORF">CD32_20300</name>
</gene>
<evidence type="ECO:0000313" key="1">
    <source>
        <dbReference type="EMBL" id="KGR81689.1"/>
    </source>
</evidence>
<proteinExistence type="predicted"/>
<sequence>MLKKTSFKLILPFLAATIILSPLLIHSSAETIETSLSSTIKSNTELQYYIDKYKPLVMNITDELRNNGYSVVVDYSLSSDEKIELLIKTSEKNTKKTLEAISQIIENTINENKFTPSSFSMTITNYYEPAENTNTSSIRLSYNDLIGYIGEELFAKYDVALSLHYEVSSKKTKLALSLPVNFYINNEEIQDVMLDLIKQHKFSPHIFQIEITHNINIMH</sequence>
<accession>A0A0A3IAC6</accession>
<evidence type="ECO:0000313" key="2">
    <source>
        <dbReference type="Proteomes" id="UP000030437"/>
    </source>
</evidence>
<protein>
    <submittedName>
        <fullName evidence="1">Uncharacterized protein</fullName>
    </submittedName>
</protein>
<dbReference type="eggNOG" id="ENOG502ZP8E">
    <property type="taxonomic scope" value="Bacteria"/>
</dbReference>
<dbReference type="EMBL" id="JPVP01000060">
    <property type="protein sequence ID" value="KGR81689.1"/>
    <property type="molecule type" value="Genomic_DNA"/>
</dbReference>
<comment type="caution">
    <text evidence="1">The sequence shown here is derived from an EMBL/GenBank/DDBJ whole genome shotgun (WGS) entry which is preliminary data.</text>
</comment>
<keyword evidence="2" id="KW-1185">Reference proteome</keyword>
<dbReference type="Proteomes" id="UP000030437">
    <property type="component" value="Unassembled WGS sequence"/>
</dbReference>
<dbReference type="AlphaFoldDB" id="A0A0A3IAC6"/>
<name>A0A0A3IAC6_9BACI</name>
<reference evidence="1 2" key="1">
    <citation type="submission" date="2014-02" db="EMBL/GenBank/DDBJ databases">
        <title>Draft genome sequence of Lysinibacillus odysseyi NBRC 100172.</title>
        <authorList>
            <person name="Zhang F."/>
            <person name="Wang G."/>
            <person name="Zhang L."/>
        </authorList>
    </citation>
    <scope>NUCLEOTIDE SEQUENCE [LARGE SCALE GENOMIC DNA]</scope>
    <source>
        <strain evidence="1 2">NBRC 100172</strain>
    </source>
</reference>